<keyword evidence="2" id="KW-1185">Reference proteome</keyword>
<evidence type="ECO:0000313" key="1">
    <source>
        <dbReference type="EMBL" id="KAK1463202.1"/>
    </source>
</evidence>
<gene>
    <name evidence="1" type="ORF">CMEL01_13271</name>
</gene>
<dbReference type="EMBL" id="MLGG01000007">
    <property type="protein sequence ID" value="KAK1463202.1"/>
    <property type="molecule type" value="Genomic_DNA"/>
</dbReference>
<protein>
    <submittedName>
        <fullName evidence="1">Uncharacterized protein</fullName>
    </submittedName>
</protein>
<name>A0AAI9UTN7_9PEZI</name>
<sequence length="181" mass="20136">MNFEESEGSSSSINDSLCDECWDCIVFDDSDDKFYEDTNSDGEPTLRHSEAESDSILLKPTRCWRDTLPDLPLMAGSAADGCPMCGFLRKELLRQKICHVGDICIGAGYLFGGQGYAYDIIRTDPGLAVWRCEVHAVKTTTNNLNELHGIVNFNFEIDSSESKFSNPFCFDSTLKSAYKAI</sequence>
<reference evidence="1 2" key="1">
    <citation type="submission" date="2016-10" db="EMBL/GenBank/DDBJ databases">
        <title>The genome sequence of Colletotrichum fioriniae PJ7.</title>
        <authorList>
            <person name="Baroncelli R."/>
        </authorList>
    </citation>
    <scope>NUCLEOTIDE SEQUENCE [LARGE SCALE GENOMIC DNA]</scope>
    <source>
        <strain evidence="1">Col 31</strain>
    </source>
</reference>
<accession>A0AAI9UTN7</accession>
<evidence type="ECO:0000313" key="2">
    <source>
        <dbReference type="Proteomes" id="UP001239795"/>
    </source>
</evidence>
<dbReference type="AlphaFoldDB" id="A0AAI9UTN7"/>
<dbReference type="Proteomes" id="UP001239795">
    <property type="component" value="Unassembled WGS sequence"/>
</dbReference>
<organism evidence="1 2">
    <name type="scientific">Colletotrichum melonis</name>
    <dbReference type="NCBI Taxonomy" id="1209925"/>
    <lineage>
        <taxon>Eukaryota</taxon>
        <taxon>Fungi</taxon>
        <taxon>Dikarya</taxon>
        <taxon>Ascomycota</taxon>
        <taxon>Pezizomycotina</taxon>
        <taxon>Sordariomycetes</taxon>
        <taxon>Hypocreomycetidae</taxon>
        <taxon>Glomerellales</taxon>
        <taxon>Glomerellaceae</taxon>
        <taxon>Colletotrichum</taxon>
        <taxon>Colletotrichum acutatum species complex</taxon>
    </lineage>
</organism>
<proteinExistence type="predicted"/>
<comment type="caution">
    <text evidence="1">The sequence shown here is derived from an EMBL/GenBank/DDBJ whole genome shotgun (WGS) entry which is preliminary data.</text>
</comment>